<dbReference type="Pfam" id="PF00005">
    <property type="entry name" value="ABC_tran"/>
    <property type="match status" value="1"/>
</dbReference>
<dbReference type="OrthoDB" id="9802264at2"/>
<dbReference type="InterPro" id="IPR050095">
    <property type="entry name" value="ECF_ABC_transporter_ATP-bd"/>
</dbReference>
<dbReference type="InterPro" id="IPR003439">
    <property type="entry name" value="ABC_transporter-like_ATP-bd"/>
</dbReference>
<evidence type="ECO:0000259" key="9">
    <source>
        <dbReference type="PROSITE" id="PS50893"/>
    </source>
</evidence>
<keyword evidence="4" id="KW-1003">Cell membrane</keyword>
<comment type="similarity">
    <text evidence="2">Belongs to the ABC transporter superfamily.</text>
</comment>
<evidence type="ECO:0000256" key="4">
    <source>
        <dbReference type="ARBA" id="ARBA00022475"/>
    </source>
</evidence>
<dbReference type="SUPFAM" id="SSF52540">
    <property type="entry name" value="P-loop containing nucleoside triphosphate hydrolases"/>
    <property type="match status" value="1"/>
</dbReference>
<sequence>MLELKNVNYTVKTTQGDERPIFNQLSLSLVPHKLYGLLGVNGVGKTTFLNLISGLVAPTTGTVAFKTKDVYQSAKQRRDYLDQVGYCLQNPDSLFFNKTVLDELRYGAGAASVENLIQQFALKPLLTASPFELSGGQKKRLALAIMLKKQPEILLCDEITAGLDAHYRQFVLDLLKQYKRQHLTIWVTHDIDEAVAVSDELLFIGHGRVQKYPILAALRQPAIFKHYHLRVPSQAAISKALITQGLFTDQQYYRSNQEIAAAITQIWKLR</sequence>
<dbReference type="RefSeq" id="WP_057873871.1">
    <property type="nucleotide sequence ID" value="NZ_AYYI01000034.1"/>
</dbReference>
<accession>A0A0R2D3A7</accession>
<dbReference type="InterPro" id="IPR015856">
    <property type="entry name" value="ABC_transpr_CbiO/EcfA_su"/>
</dbReference>
<dbReference type="Proteomes" id="UP000051638">
    <property type="component" value="Unassembled WGS sequence"/>
</dbReference>
<dbReference type="PATRIC" id="fig|1423796.3.peg.1328"/>
<reference evidence="10 11" key="1">
    <citation type="journal article" date="2015" name="Genome Announc.">
        <title>Expanding the biotechnology potential of lactobacilli through comparative genomics of 213 strains and associated genera.</title>
        <authorList>
            <person name="Sun Z."/>
            <person name="Harris H.M."/>
            <person name="McCann A."/>
            <person name="Guo C."/>
            <person name="Argimon S."/>
            <person name="Zhang W."/>
            <person name="Yang X."/>
            <person name="Jeffery I.B."/>
            <person name="Cooney J.C."/>
            <person name="Kagawa T.F."/>
            <person name="Liu W."/>
            <person name="Song Y."/>
            <person name="Salvetti E."/>
            <person name="Wrobel A."/>
            <person name="Rasinkangas P."/>
            <person name="Parkhill J."/>
            <person name="Rea M.C."/>
            <person name="O'Sullivan O."/>
            <person name="Ritari J."/>
            <person name="Douillard F.P."/>
            <person name="Paul Ross R."/>
            <person name="Yang R."/>
            <person name="Briner A.E."/>
            <person name="Felis G.E."/>
            <person name="de Vos W.M."/>
            <person name="Barrangou R."/>
            <person name="Klaenhammer T.R."/>
            <person name="Caufield P.W."/>
            <person name="Cui Y."/>
            <person name="Zhang H."/>
            <person name="O'Toole P.W."/>
        </authorList>
    </citation>
    <scope>NUCLEOTIDE SEQUENCE [LARGE SCALE GENOMIC DNA]</scope>
    <source>
        <strain evidence="10 11">DSM 20253</strain>
    </source>
</reference>
<dbReference type="GO" id="GO:0042626">
    <property type="term" value="F:ATPase-coupled transmembrane transporter activity"/>
    <property type="evidence" value="ECO:0007669"/>
    <property type="project" value="TreeGrafter"/>
</dbReference>
<keyword evidence="6" id="KW-0067">ATP-binding</keyword>
<dbReference type="PROSITE" id="PS50893">
    <property type="entry name" value="ABC_TRANSPORTER_2"/>
    <property type="match status" value="1"/>
</dbReference>
<proteinExistence type="inferred from homology"/>
<dbReference type="EMBL" id="AYYI01000034">
    <property type="protein sequence ID" value="KRM98417.1"/>
    <property type="molecule type" value="Genomic_DNA"/>
</dbReference>
<feature type="domain" description="ABC transporter" evidence="9">
    <location>
        <begin position="2"/>
        <end position="231"/>
    </location>
</feature>
<evidence type="ECO:0000256" key="2">
    <source>
        <dbReference type="ARBA" id="ARBA00005417"/>
    </source>
</evidence>
<keyword evidence="3" id="KW-0813">Transport</keyword>
<dbReference type="AlphaFoldDB" id="A0A0R2D3A7"/>
<organism evidence="10 11">
    <name type="scientific">Loigolactobacillus rennini DSM 20253</name>
    <dbReference type="NCBI Taxonomy" id="1423796"/>
    <lineage>
        <taxon>Bacteria</taxon>
        <taxon>Bacillati</taxon>
        <taxon>Bacillota</taxon>
        <taxon>Bacilli</taxon>
        <taxon>Lactobacillales</taxon>
        <taxon>Lactobacillaceae</taxon>
        <taxon>Loigolactobacillus</taxon>
    </lineage>
</organism>
<evidence type="ECO:0000256" key="7">
    <source>
        <dbReference type="ARBA" id="ARBA00022967"/>
    </source>
</evidence>
<keyword evidence="5" id="KW-0547">Nucleotide-binding</keyword>
<dbReference type="GO" id="GO:0016887">
    <property type="term" value="F:ATP hydrolysis activity"/>
    <property type="evidence" value="ECO:0007669"/>
    <property type="project" value="InterPro"/>
</dbReference>
<dbReference type="InterPro" id="IPR027417">
    <property type="entry name" value="P-loop_NTPase"/>
</dbReference>
<protein>
    <recommendedName>
        <fullName evidence="9">ABC transporter domain-containing protein</fullName>
    </recommendedName>
</protein>
<dbReference type="PROSITE" id="PS00211">
    <property type="entry name" value="ABC_TRANSPORTER_1"/>
    <property type="match status" value="1"/>
</dbReference>
<dbReference type="CDD" id="cd03225">
    <property type="entry name" value="ABC_cobalt_CbiO_domain1"/>
    <property type="match status" value="1"/>
</dbReference>
<gene>
    <name evidence="10" type="ORF">FC24_GL001302</name>
</gene>
<dbReference type="GO" id="GO:0005524">
    <property type="term" value="F:ATP binding"/>
    <property type="evidence" value="ECO:0007669"/>
    <property type="project" value="UniProtKB-KW"/>
</dbReference>
<comment type="subcellular location">
    <subcellularLocation>
        <location evidence="1">Cell membrane</location>
        <topology evidence="1">Peripheral membrane protein</topology>
    </subcellularLocation>
</comment>
<keyword evidence="11" id="KW-1185">Reference proteome</keyword>
<dbReference type="PANTHER" id="PTHR43553">
    <property type="entry name" value="HEAVY METAL TRANSPORTER"/>
    <property type="match status" value="1"/>
</dbReference>
<evidence type="ECO:0000256" key="5">
    <source>
        <dbReference type="ARBA" id="ARBA00022741"/>
    </source>
</evidence>
<evidence type="ECO:0000256" key="3">
    <source>
        <dbReference type="ARBA" id="ARBA00022448"/>
    </source>
</evidence>
<dbReference type="InterPro" id="IPR003593">
    <property type="entry name" value="AAA+_ATPase"/>
</dbReference>
<dbReference type="STRING" id="1423796.FC24_GL001302"/>
<dbReference type="InterPro" id="IPR017871">
    <property type="entry name" value="ABC_transporter-like_CS"/>
</dbReference>
<evidence type="ECO:0000313" key="11">
    <source>
        <dbReference type="Proteomes" id="UP000051638"/>
    </source>
</evidence>
<evidence type="ECO:0000256" key="8">
    <source>
        <dbReference type="ARBA" id="ARBA00023136"/>
    </source>
</evidence>
<keyword evidence="8" id="KW-0472">Membrane</keyword>
<dbReference type="Gene3D" id="3.40.50.300">
    <property type="entry name" value="P-loop containing nucleotide triphosphate hydrolases"/>
    <property type="match status" value="1"/>
</dbReference>
<evidence type="ECO:0000256" key="6">
    <source>
        <dbReference type="ARBA" id="ARBA00022840"/>
    </source>
</evidence>
<evidence type="ECO:0000256" key="1">
    <source>
        <dbReference type="ARBA" id="ARBA00004202"/>
    </source>
</evidence>
<dbReference type="GO" id="GO:0043190">
    <property type="term" value="C:ATP-binding cassette (ABC) transporter complex"/>
    <property type="evidence" value="ECO:0007669"/>
    <property type="project" value="TreeGrafter"/>
</dbReference>
<comment type="caution">
    <text evidence="10">The sequence shown here is derived from an EMBL/GenBank/DDBJ whole genome shotgun (WGS) entry which is preliminary data.</text>
</comment>
<name>A0A0R2D3A7_9LACO</name>
<dbReference type="SMART" id="SM00382">
    <property type="entry name" value="AAA"/>
    <property type="match status" value="1"/>
</dbReference>
<keyword evidence="7" id="KW-1278">Translocase</keyword>
<evidence type="ECO:0000313" key="10">
    <source>
        <dbReference type="EMBL" id="KRM98417.1"/>
    </source>
</evidence>